<evidence type="ECO:0000256" key="3">
    <source>
        <dbReference type="ARBA" id="ARBA00004991"/>
    </source>
</evidence>
<evidence type="ECO:0000313" key="11">
    <source>
        <dbReference type="WBParaSite" id="Pan_g404.t2"/>
    </source>
</evidence>
<feature type="transmembrane region" description="Helical" evidence="8">
    <location>
        <begin position="322"/>
        <end position="341"/>
    </location>
</feature>
<dbReference type="PROSITE" id="PS50922">
    <property type="entry name" value="TLC"/>
    <property type="match status" value="1"/>
</dbReference>
<comment type="pathway">
    <text evidence="2">Lipid metabolism; sphingolipid metabolism.</text>
</comment>
<accession>A0A7E4VXS2</accession>
<keyword evidence="10" id="KW-1185">Reference proteome</keyword>
<feature type="transmembrane region" description="Helical" evidence="8">
    <location>
        <begin position="273"/>
        <end position="295"/>
    </location>
</feature>
<name>A0A7E4VXS2_PANRE</name>
<evidence type="ECO:0000256" key="7">
    <source>
        <dbReference type="PROSITE-ProRule" id="PRU00205"/>
    </source>
</evidence>
<dbReference type="UniPathway" id="UPA00222"/>
<reference evidence="10" key="1">
    <citation type="journal article" date="2013" name="Genetics">
        <title>The draft genome and transcriptome of Panagrellus redivivus are shaped by the harsh demands of a free-living lifestyle.</title>
        <authorList>
            <person name="Srinivasan J."/>
            <person name="Dillman A.R."/>
            <person name="Macchietto M.G."/>
            <person name="Heikkinen L."/>
            <person name="Lakso M."/>
            <person name="Fracchia K.M."/>
            <person name="Antoshechkin I."/>
            <person name="Mortazavi A."/>
            <person name="Wong G."/>
            <person name="Sternberg P.W."/>
        </authorList>
    </citation>
    <scope>NUCLEOTIDE SEQUENCE [LARGE SCALE GENOMIC DNA]</scope>
    <source>
        <strain evidence="10">MT8872</strain>
    </source>
</reference>
<dbReference type="GO" id="GO:0050291">
    <property type="term" value="F:sphingosine N-acyltransferase activity"/>
    <property type="evidence" value="ECO:0007669"/>
    <property type="project" value="InterPro"/>
</dbReference>
<keyword evidence="5 8" id="KW-1133">Transmembrane helix</keyword>
<comment type="pathway">
    <text evidence="3">Sphingolipid metabolism.</text>
</comment>
<dbReference type="AlphaFoldDB" id="A0A7E4VXS2"/>
<evidence type="ECO:0000256" key="5">
    <source>
        <dbReference type="ARBA" id="ARBA00022989"/>
    </source>
</evidence>
<dbReference type="InterPro" id="IPR016439">
    <property type="entry name" value="Lag1/Lac1-like"/>
</dbReference>
<evidence type="ECO:0000256" key="4">
    <source>
        <dbReference type="ARBA" id="ARBA00022692"/>
    </source>
</evidence>
<evidence type="ECO:0000256" key="8">
    <source>
        <dbReference type="SAM" id="Phobius"/>
    </source>
</evidence>
<evidence type="ECO:0000313" key="10">
    <source>
        <dbReference type="Proteomes" id="UP000492821"/>
    </source>
</evidence>
<dbReference type="SMART" id="SM00724">
    <property type="entry name" value="TLC"/>
    <property type="match status" value="1"/>
</dbReference>
<dbReference type="InterPro" id="IPR006634">
    <property type="entry name" value="TLC-dom"/>
</dbReference>
<dbReference type="GO" id="GO:0016020">
    <property type="term" value="C:membrane"/>
    <property type="evidence" value="ECO:0007669"/>
    <property type="project" value="UniProtKB-SubCell"/>
</dbReference>
<keyword evidence="6 7" id="KW-0472">Membrane</keyword>
<feature type="transmembrane region" description="Helical" evidence="8">
    <location>
        <begin position="143"/>
        <end position="160"/>
    </location>
</feature>
<dbReference type="Proteomes" id="UP000492821">
    <property type="component" value="Unassembled WGS sequence"/>
</dbReference>
<feature type="transmembrane region" description="Helical" evidence="8">
    <location>
        <begin position="190"/>
        <end position="212"/>
    </location>
</feature>
<evidence type="ECO:0000256" key="2">
    <source>
        <dbReference type="ARBA" id="ARBA00004760"/>
    </source>
</evidence>
<dbReference type="PANTHER" id="PTHR12560:SF58">
    <property type="entry name" value="CERAMIDE SYNTHASE 1"/>
    <property type="match status" value="1"/>
</dbReference>
<dbReference type="PANTHER" id="PTHR12560">
    <property type="entry name" value="LONGEVITY ASSURANCE FACTOR 1 LAG1"/>
    <property type="match status" value="1"/>
</dbReference>
<evidence type="ECO:0000259" key="9">
    <source>
        <dbReference type="PROSITE" id="PS50922"/>
    </source>
</evidence>
<evidence type="ECO:0000256" key="6">
    <source>
        <dbReference type="ARBA" id="ARBA00023136"/>
    </source>
</evidence>
<dbReference type="WBParaSite" id="Pan_g404.t2">
    <property type="protein sequence ID" value="Pan_g404.t2"/>
    <property type="gene ID" value="Pan_g404"/>
</dbReference>
<dbReference type="Pfam" id="PF03798">
    <property type="entry name" value="TRAM_LAG1_CLN8"/>
    <property type="match status" value="1"/>
</dbReference>
<organism evidence="10 11">
    <name type="scientific">Panagrellus redivivus</name>
    <name type="common">Microworm</name>
    <dbReference type="NCBI Taxonomy" id="6233"/>
    <lineage>
        <taxon>Eukaryota</taxon>
        <taxon>Metazoa</taxon>
        <taxon>Ecdysozoa</taxon>
        <taxon>Nematoda</taxon>
        <taxon>Chromadorea</taxon>
        <taxon>Rhabditida</taxon>
        <taxon>Tylenchina</taxon>
        <taxon>Panagrolaimomorpha</taxon>
        <taxon>Panagrolaimoidea</taxon>
        <taxon>Panagrolaimidae</taxon>
        <taxon>Panagrellus</taxon>
    </lineage>
</organism>
<feature type="transmembrane region" description="Helical" evidence="8">
    <location>
        <begin position="224"/>
        <end position="248"/>
    </location>
</feature>
<reference evidence="11" key="2">
    <citation type="submission" date="2020-10" db="UniProtKB">
        <authorList>
            <consortium name="WormBaseParasite"/>
        </authorList>
    </citation>
    <scope>IDENTIFICATION</scope>
</reference>
<keyword evidence="4 7" id="KW-0812">Transmembrane</keyword>
<evidence type="ECO:0000256" key="1">
    <source>
        <dbReference type="ARBA" id="ARBA00004141"/>
    </source>
</evidence>
<proteinExistence type="predicted"/>
<feature type="domain" description="TLC" evidence="9">
    <location>
        <begin position="149"/>
        <end position="353"/>
    </location>
</feature>
<comment type="subcellular location">
    <subcellularLocation>
        <location evidence="1">Membrane</location>
        <topology evidence="1">Multi-pass membrane protein</topology>
    </subcellularLocation>
</comment>
<protein>
    <submittedName>
        <fullName evidence="11">TLC domain-containing protein</fullName>
    </submittedName>
</protein>
<sequence>MIRPEYNLTDPFIYRVPTVDYITCGRVLQTGRLTLTKPCLDGWNLPIFAQNPEDGVKLCSQSLAHYLYRFPKVFPNYRFPDSFFEDLKNIDLTCPQLALVCFVAFLLTIGRHYFVKQFVLPLMPLLGVPILHRHKFPECIWKFLYYLVTWSFSLYVHIFSGRYRTFQDPLSVWESWHEGYPPRVYWDIHFIYVTQAAFYVHSIYATLYMDIWRKDSTLMCIHHFIALALIGLSYGSGHVLEGAFVVFLHDNTDMMLELTKLSVYLKKRENGEYYPWLNVLGNVSFVSFAIMWFVFRLYWYPLKLLYMTVYGGVYLGPQDSPFYAYLGIMLMVLLFMNIYWFNFIVRMVIRVCQTGEEPEDNREFDTVAVSGIPKEKLSELARVGKLAAATKEIKKKGD</sequence>
<dbReference type="GO" id="GO:0046513">
    <property type="term" value="P:ceramide biosynthetic process"/>
    <property type="evidence" value="ECO:0007669"/>
    <property type="project" value="InterPro"/>
</dbReference>